<sequence>MPVSLAIKVVARGTGLKAGIVGRRAKFNIFSDSASYLDLHIEIQGPNNEVNSERIVSIPHGINKKDARAAAGYPGGSDEDGRAKLIEDDVGNMF</sequence>
<dbReference type="InterPro" id="IPR017868">
    <property type="entry name" value="Filamin/ABP280_repeat-like"/>
</dbReference>
<accession>A0A2T7PSC9</accession>
<gene>
    <name evidence="2" type="ORF">C0Q70_03310</name>
</gene>
<dbReference type="Gene3D" id="2.60.40.10">
    <property type="entry name" value="Immunoglobulins"/>
    <property type="match status" value="1"/>
</dbReference>
<dbReference type="Proteomes" id="UP000245119">
    <property type="component" value="Linkage Group LG2"/>
</dbReference>
<keyword evidence="3" id="KW-1185">Reference proteome</keyword>
<proteinExistence type="predicted"/>
<feature type="repeat" description="Filamin" evidence="1">
    <location>
        <begin position="1"/>
        <end position="61"/>
    </location>
</feature>
<evidence type="ECO:0000313" key="2">
    <source>
        <dbReference type="EMBL" id="PVD36331.1"/>
    </source>
</evidence>
<dbReference type="AlphaFoldDB" id="A0A2T7PSC9"/>
<dbReference type="OrthoDB" id="10012602at2759"/>
<evidence type="ECO:0000313" key="3">
    <source>
        <dbReference type="Proteomes" id="UP000245119"/>
    </source>
</evidence>
<organism evidence="2 3">
    <name type="scientific">Pomacea canaliculata</name>
    <name type="common">Golden apple snail</name>
    <dbReference type="NCBI Taxonomy" id="400727"/>
    <lineage>
        <taxon>Eukaryota</taxon>
        <taxon>Metazoa</taxon>
        <taxon>Spiralia</taxon>
        <taxon>Lophotrochozoa</taxon>
        <taxon>Mollusca</taxon>
        <taxon>Gastropoda</taxon>
        <taxon>Caenogastropoda</taxon>
        <taxon>Architaenioglossa</taxon>
        <taxon>Ampullarioidea</taxon>
        <taxon>Ampullariidae</taxon>
        <taxon>Pomacea</taxon>
    </lineage>
</organism>
<dbReference type="InterPro" id="IPR014756">
    <property type="entry name" value="Ig_E-set"/>
</dbReference>
<comment type="caution">
    <text evidence="2">The sequence shown here is derived from an EMBL/GenBank/DDBJ whole genome shotgun (WGS) entry which is preliminary data.</text>
</comment>
<dbReference type="InterPro" id="IPR013783">
    <property type="entry name" value="Ig-like_fold"/>
</dbReference>
<evidence type="ECO:0000256" key="1">
    <source>
        <dbReference type="PROSITE-ProRule" id="PRU00087"/>
    </source>
</evidence>
<protein>
    <submittedName>
        <fullName evidence="2">Uncharacterized protein</fullName>
    </submittedName>
</protein>
<reference evidence="2 3" key="1">
    <citation type="submission" date="2018-04" db="EMBL/GenBank/DDBJ databases">
        <title>The genome of golden apple snail Pomacea canaliculata provides insight into stress tolerance and invasive adaptation.</title>
        <authorList>
            <person name="Liu C."/>
            <person name="Liu B."/>
            <person name="Ren Y."/>
            <person name="Zhang Y."/>
            <person name="Wang H."/>
            <person name="Li S."/>
            <person name="Jiang F."/>
            <person name="Yin L."/>
            <person name="Zhang G."/>
            <person name="Qian W."/>
            <person name="Fan W."/>
        </authorList>
    </citation>
    <scope>NUCLEOTIDE SEQUENCE [LARGE SCALE GENOMIC DNA]</scope>
    <source>
        <strain evidence="2">SZHN2017</strain>
        <tissue evidence="2">Muscle</tissue>
    </source>
</reference>
<name>A0A2T7PSC9_POMCA</name>
<dbReference type="EMBL" id="PZQS01000002">
    <property type="protein sequence ID" value="PVD36331.1"/>
    <property type="molecule type" value="Genomic_DNA"/>
</dbReference>
<dbReference type="SUPFAM" id="SSF81296">
    <property type="entry name" value="E set domains"/>
    <property type="match status" value="1"/>
</dbReference>
<dbReference type="PROSITE" id="PS50194">
    <property type="entry name" value="FILAMIN_REPEAT"/>
    <property type="match status" value="1"/>
</dbReference>